<organism evidence="2 3">
    <name type="scientific">Chenopodium quinoa</name>
    <name type="common">Quinoa</name>
    <dbReference type="NCBI Taxonomy" id="63459"/>
    <lineage>
        <taxon>Eukaryota</taxon>
        <taxon>Viridiplantae</taxon>
        <taxon>Streptophyta</taxon>
        <taxon>Embryophyta</taxon>
        <taxon>Tracheophyta</taxon>
        <taxon>Spermatophyta</taxon>
        <taxon>Magnoliopsida</taxon>
        <taxon>eudicotyledons</taxon>
        <taxon>Gunneridae</taxon>
        <taxon>Pentapetalae</taxon>
        <taxon>Caryophyllales</taxon>
        <taxon>Chenopodiaceae</taxon>
        <taxon>Chenopodioideae</taxon>
        <taxon>Atripliceae</taxon>
        <taxon>Chenopodium</taxon>
    </lineage>
</organism>
<evidence type="ECO:0000313" key="3">
    <source>
        <dbReference type="Proteomes" id="UP000596660"/>
    </source>
</evidence>
<dbReference type="InterPro" id="IPR038765">
    <property type="entry name" value="Papain-like_cys_pep_sf"/>
</dbReference>
<dbReference type="AlphaFoldDB" id="A0A803MRY8"/>
<dbReference type="PANTHER" id="PTHR34835">
    <property type="entry name" value="OS07G0283600 PROTEIN-RELATED"/>
    <property type="match status" value="1"/>
</dbReference>
<evidence type="ECO:0000313" key="2">
    <source>
        <dbReference type="EnsemblPlants" id="AUR62034039-RA:cds"/>
    </source>
</evidence>
<dbReference type="Proteomes" id="UP000596660">
    <property type="component" value="Unplaced"/>
</dbReference>
<dbReference type="PANTHER" id="PTHR34835:SF34">
    <property type="entry name" value="OS08G0555500 PROTEIN"/>
    <property type="match status" value="1"/>
</dbReference>
<accession>A0A803MRY8</accession>
<dbReference type="EnsemblPlants" id="AUR62034039-RA">
    <property type="protein sequence ID" value="AUR62034039-RA:cds"/>
    <property type="gene ID" value="AUR62034039"/>
</dbReference>
<evidence type="ECO:0008006" key="4">
    <source>
        <dbReference type="Google" id="ProtNLM"/>
    </source>
</evidence>
<sequence>MVKKKITKKAVDAEEGGSIGGYRYKKPTKGKGKPKEPAKPKPVPKKAQIAPEKSKAVSKKAGKIPESDKPESEKAKIVPKKTKIVPKKANTNFSPEQKQVVEEIGFGGLLHLKLKTLNRQMLPWLVENFNAGSCMFTIATGKEFVVTRNDICDVFCLPLSDICVPELNKNSEDESVDKRIIQAWRSVYGLSGKQPLHLSKLESRMVDLVDGGEEFKRCFVLQAMSSFLAPTTNRTVSLKLLKAVEKVDEIKTFDWCSYVLKKLKKVVQKYKDDENAQNVSGCLLALQIMYFHRLNFQGEKESSTLPLIQHWTDVKIKKRIKLEIKAGGYGQGPLDTITYPVSQLNFRGTVFMPAPTLGYDKGPSTSGTTGRIIAFELPEGIMTDEEIKKISTDVVHETFLLFKRNMDVLLFVQSTGFQTLNDLITSRRSFSLSSDDFVSVSQTELLLSDPHYLKILDGLIDECNKMKSVHDMFRGFYEPTEGNKDFVPEKEPAQGFNENIPKDDDNGHGKIVNEGLNGSGPSAIIPGPTQNIPVGHIDQNEPPRLRANKSLCSLDCGHVGVQVPFVTLFVKSNAQIFKNLPQLHLEILDYCLLKDVSMDKKIRWCVIDCFCLYLNEKACFQATGPRKFFFSVRQSFSFLHVCDNIGKGNISSAVKDLHDIWEGWVSYENPECNIMDADLIYFPVLIENHYILYVIDHTKELCVQMGAFLGKRNHPKSSQLPSYGFEVVELEWRKEKVDNLDCGVFVMYHMLHFVGVFDPNSEFGGGSAGFLFLLLFSSPPFALLLLPFVTTLLGSRIVGTHVLVLDAEEASVLL</sequence>
<reference evidence="2" key="2">
    <citation type="submission" date="2021-03" db="UniProtKB">
        <authorList>
            <consortium name="EnsemblPlants"/>
        </authorList>
    </citation>
    <scope>IDENTIFICATION</scope>
</reference>
<proteinExistence type="predicted"/>
<evidence type="ECO:0000256" key="1">
    <source>
        <dbReference type="SAM" id="MobiDB-lite"/>
    </source>
</evidence>
<feature type="region of interest" description="Disordered" evidence="1">
    <location>
        <begin position="1"/>
        <end position="81"/>
    </location>
</feature>
<dbReference type="SUPFAM" id="SSF54001">
    <property type="entry name" value="Cysteine proteinases"/>
    <property type="match status" value="1"/>
</dbReference>
<dbReference type="Gramene" id="AUR62034039-RA">
    <property type="protein sequence ID" value="AUR62034039-RA:cds"/>
    <property type="gene ID" value="AUR62034039"/>
</dbReference>
<feature type="compositionally biased region" description="Basic and acidic residues" evidence="1">
    <location>
        <begin position="63"/>
        <end position="76"/>
    </location>
</feature>
<dbReference type="Gene3D" id="3.40.395.10">
    <property type="entry name" value="Adenoviral Proteinase, Chain A"/>
    <property type="match status" value="1"/>
</dbReference>
<reference evidence="2" key="1">
    <citation type="journal article" date="2017" name="Nature">
        <title>The genome of Chenopodium quinoa.</title>
        <authorList>
            <person name="Jarvis D.E."/>
            <person name="Ho Y.S."/>
            <person name="Lightfoot D.J."/>
            <person name="Schmoeckel S.M."/>
            <person name="Li B."/>
            <person name="Borm T.J.A."/>
            <person name="Ohyanagi H."/>
            <person name="Mineta K."/>
            <person name="Michell C.T."/>
            <person name="Saber N."/>
            <person name="Kharbatia N.M."/>
            <person name="Rupper R.R."/>
            <person name="Sharp A.R."/>
            <person name="Dally N."/>
            <person name="Boughton B.A."/>
            <person name="Woo Y.H."/>
            <person name="Gao G."/>
            <person name="Schijlen E.G.W.M."/>
            <person name="Guo X."/>
            <person name="Momin A.A."/>
            <person name="Negrao S."/>
            <person name="Al-Babili S."/>
            <person name="Gehring C."/>
            <person name="Roessner U."/>
            <person name="Jung C."/>
            <person name="Murphy K."/>
            <person name="Arold S.T."/>
            <person name="Gojobori T."/>
            <person name="van der Linden C.G."/>
            <person name="van Loo E.N."/>
            <person name="Jellen E.N."/>
            <person name="Maughan P.J."/>
            <person name="Tester M."/>
        </authorList>
    </citation>
    <scope>NUCLEOTIDE SEQUENCE [LARGE SCALE GENOMIC DNA]</scope>
    <source>
        <strain evidence="2">cv. PI 614886</strain>
    </source>
</reference>
<keyword evidence="3" id="KW-1185">Reference proteome</keyword>
<feature type="compositionally biased region" description="Basic residues" evidence="1">
    <location>
        <begin position="23"/>
        <end position="32"/>
    </location>
</feature>
<protein>
    <recommendedName>
        <fullName evidence="4">Ubiquitin-like protease family profile domain-containing protein</fullName>
    </recommendedName>
</protein>
<name>A0A803MRY8_CHEQI</name>